<dbReference type="OrthoDB" id="9787225at2"/>
<accession>A0A432VPU3</accession>
<dbReference type="EMBL" id="PIPJ01000015">
    <property type="protein sequence ID" value="RUO18181.1"/>
    <property type="molecule type" value="Genomic_DNA"/>
</dbReference>
<gene>
    <name evidence="2" type="ORF">CWE08_11895</name>
</gene>
<dbReference type="AlphaFoldDB" id="A0A432VPU3"/>
<reference evidence="3" key="1">
    <citation type="journal article" date="2018" name="Front. Microbiol.">
        <title>Genome-Based Analysis Reveals the Taxonomy and Diversity of the Family Idiomarinaceae.</title>
        <authorList>
            <person name="Liu Y."/>
            <person name="Lai Q."/>
            <person name="Shao Z."/>
        </authorList>
    </citation>
    <scope>NUCLEOTIDE SEQUENCE [LARGE SCALE GENOMIC DNA]</scope>
    <source>
        <strain evidence="3">GBPy7</strain>
    </source>
</reference>
<feature type="chain" id="PRO_5018966397" description="Starvation-inducible protein" evidence="1">
    <location>
        <begin position="21"/>
        <end position="149"/>
    </location>
</feature>
<comment type="caution">
    <text evidence="2">The sequence shown here is derived from an EMBL/GenBank/DDBJ whole genome shotgun (WGS) entry which is preliminary data.</text>
</comment>
<evidence type="ECO:0000313" key="3">
    <source>
        <dbReference type="Proteomes" id="UP000288395"/>
    </source>
</evidence>
<evidence type="ECO:0000256" key="1">
    <source>
        <dbReference type="SAM" id="SignalP"/>
    </source>
</evidence>
<keyword evidence="3" id="KW-1185">Reference proteome</keyword>
<feature type="signal peptide" evidence="1">
    <location>
        <begin position="1"/>
        <end position="20"/>
    </location>
</feature>
<protein>
    <recommendedName>
        <fullName evidence="4">Starvation-inducible protein</fullName>
    </recommendedName>
</protein>
<evidence type="ECO:0008006" key="4">
    <source>
        <dbReference type="Google" id="ProtNLM"/>
    </source>
</evidence>
<dbReference type="Proteomes" id="UP000288395">
    <property type="component" value="Unassembled WGS sequence"/>
</dbReference>
<dbReference type="PROSITE" id="PS51257">
    <property type="entry name" value="PROKAR_LIPOPROTEIN"/>
    <property type="match status" value="1"/>
</dbReference>
<proteinExistence type="predicted"/>
<dbReference type="RefSeq" id="WP_126768480.1">
    <property type="nucleotide sequence ID" value="NZ_PIPJ01000015.1"/>
</dbReference>
<keyword evidence="1" id="KW-0732">Signal</keyword>
<name>A0A432VPU3_9GAMM</name>
<evidence type="ECO:0000313" key="2">
    <source>
        <dbReference type="EMBL" id="RUO18181.1"/>
    </source>
</evidence>
<sequence>MKILLVILMMSLLSACTAKSIESVYIGSCKQLIGDQVIWEAFDNIYVGGLIFSSFEQPHLLSRGKTKMGIIDSGTQLQISQVLQGANGSYGPFLRVQVEVLAGQFQGMIADLPACVPYHPKPQWVDSCDLEPNKLSFNESVLTDCLPQH</sequence>
<organism evidence="2 3">
    <name type="scientific">Aliidiomarina iranensis</name>
    <dbReference type="NCBI Taxonomy" id="1434071"/>
    <lineage>
        <taxon>Bacteria</taxon>
        <taxon>Pseudomonadati</taxon>
        <taxon>Pseudomonadota</taxon>
        <taxon>Gammaproteobacteria</taxon>
        <taxon>Alteromonadales</taxon>
        <taxon>Idiomarinaceae</taxon>
        <taxon>Aliidiomarina</taxon>
    </lineage>
</organism>